<dbReference type="Gene3D" id="3.40.30.10">
    <property type="entry name" value="Glutaredoxin"/>
    <property type="match status" value="1"/>
</dbReference>
<evidence type="ECO:0000256" key="7">
    <source>
        <dbReference type="SAM" id="SignalP"/>
    </source>
</evidence>
<dbReference type="PROSITE" id="PS51257">
    <property type="entry name" value="PROKAR_LIPOPROTEIN"/>
    <property type="match status" value="1"/>
</dbReference>
<keyword evidence="3" id="KW-0735">Signal-anchor</keyword>
<dbReference type="InterPro" id="IPR017937">
    <property type="entry name" value="Thioredoxin_CS"/>
</dbReference>
<feature type="compositionally biased region" description="Low complexity" evidence="6">
    <location>
        <begin position="21"/>
        <end position="32"/>
    </location>
</feature>
<proteinExistence type="predicted"/>
<evidence type="ECO:0000256" key="4">
    <source>
        <dbReference type="ARBA" id="ARBA00023157"/>
    </source>
</evidence>
<dbReference type="PROSITE" id="PS00194">
    <property type="entry name" value="THIOREDOXIN_1"/>
    <property type="match status" value="1"/>
</dbReference>
<evidence type="ECO:0000313" key="9">
    <source>
        <dbReference type="EMBL" id="RKN42745.1"/>
    </source>
</evidence>
<feature type="chain" id="PRO_5038949841" evidence="7">
    <location>
        <begin position="22"/>
        <end position="218"/>
    </location>
</feature>
<feature type="signal peptide" evidence="7">
    <location>
        <begin position="1"/>
        <end position="21"/>
    </location>
</feature>
<dbReference type="GO" id="GO:0017004">
    <property type="term" value="P:cytochrome complex assembly"/>
    <property type="evidence" value="ECO:0007669"/>
    <property type="project" value="UniProtKB-KW"/>
</dbReference>
<feature type="region of interest" description="Disordered" evidence="6">
    <location>
        <begin position="21"/>
        <end position="75"/>
    </location>
</feature>
<dbReference type="GO" id="GO:0030313">
    <property type="term" value="C:cell envelope"/>
    <property type="evidence" value="ECO:0007669"/>
    <property type="project" value="UniProtKB-SubCell"/>
</dbReference>
<dbReference type="AlphaFoldDB" id="A0A3A9Z3D3"/>
<dbReference type="OrthoDB" id="9796554at2"/>
<keyword evidence="5" id="KW-0676">Redox-active center</keyword>
<evidence type="ECO:0000256" key="2">
    <source>
        <dbReference type="ARBA" id="ARBA00022748"/>
    </source>
</evidence>
<keyword evidence="2" id="KW-0201">Cytochrome c-type biogenesis</keyword>
<dbReference type="SUPFAM" id="SSF52833">
    <property type="entry name" value="Thioredoxin-like"/>
    <property type="match status" value="1"/>
</dbReference>
<comment type="caution">
    <text evidence="9">The sequence shown here is derived from an EMBL/GenBank/DDBJ whole genome shotgun (WGS) entry which is preliminary data.</text>
</comment>
<evidence type="ECO:0000256" key="6">
    <source>
        <dbReference type="SAM" id="MobiDB-lite"/>
    </source>
</evidence>
<name>A0A3A9Z3D3_9ACTN</name>
<organism evidence="9 10">
    <name type="scientific">Micromonospora endolithica</name>
    <dbReference type="NCBI Taxonomy" id="230091"/>
    <lineage>
        <taxon>Bacteria</taxon>
        <taxon>Bacillati</taxon>
        <taxon>Actinomycetota</taxon>
        <taxon>Actinomycetes</taxon>
        <taxon>Micromonosporales</taxon>
        <taxon>Micromonosporaceae</taxon>
        <taxon>Micromonospora</taxon>
    </lineage>
</organism>
<dbReference type="PANTHER" id="PTHR42852">
    <property type="entry name" value="THIOL:DISULFIDE INTERCHANGE PROTEIN DSBE"/>
    <property type="match status" value="1"/>
</dbReference>
<reference evidence="9 10" key="1">
    <citation type="journal article" date="2004" name="Syst. Appl. Microbiol.">
        <title>Cryptoendolithic actinomycetes from antarctic sandstone rock samples: Micromonospora endolithica sp. nov. and two isolates related to Micromonospora coerulea Jensen 1932.</title>
        <authorList>
            <person name="Hirsch P."/>
            <person name="Mevs U."/>
            <person name="Kroppenstedt R.M."/>
            <person name="Schumann P."/>
            <person name="Stackebrandt E."/>
        </authorList>
    </citation>
    <scope>NUCLEOTIDE SEQUENCE [LARGE SCALE GENOMIC DNA]</scope>
    <source>
        <strain evidence="9 10">JCM 12677</strain>
    </source>
</reference>
<dbReference type="InterPro" id="IPR013766">
    <property type="entry name" value="Thioredoxin_domain"/>
</dbReference>
<dbReference type="GO" id="GO:0016491">
    <property type="term" value="F:oxidoreductase activity"/>
    <property type="evidence" value="ECO:0007669"/>
    <property type="project" value="InterPro"/>
</dbReference>
<dbReference type="Pfam" id="PF00578">
    <property type="entry name" value="AhpC-TSA"/>
    <property type="match status" value="1"/>
</dbReference>
<dbReference type="InterPro" id="IPR000866">
    <property type="entry name" value="AhpC/TSA"/>
</dbReference>
<feature type="domain" description="Thioredoxin" evidence="8">
    <location>
        <begin position="75"/>
        <end position="213"/>
    </location>
</feature>
<dbReference type="RefSeq" id="WP_120730346.1">
    <property type="nucleotide sequence ID" value="NZ_RBAK01000009.1"/>
</dbReference>
<sequence>MRKRLVLLLVPALLAVAGCTADTDTDTGPATTTREKAASSRPSPFADCADLGTPPASADLATPPSSALPESSRVPGVGKALPELTLTCFTGGDAVALPDLRGPAVINVWASWCPPCRKELPAFQRLSERTAGQLRVVGVNSRDGRGAAQSFGEDFGVRFPMLFDQGEAFQRALERNAIPLTVLVDGQGIVRHVDASGALDDARLAELVRRHLGVAVPA</sequence>
<dbReference type="CDD" id="cd02966">
    <property type="entry name" value="TlpA_like_family"/>
    <property type="match status" value="1"/>
</dbReference>
<evidence type="ECO:0000259" key="8">
    <source>
        <dbReference type="PROSITE" id="PS51352"/>
    </source>
</evidence>
<comment type="subcellular location">
    <subcellularLocation>
        <location evidence="1">Cell envelope</location>
    </subcellularLocation>
</comment>
<dbReference type="InterPro" id="IPR050553">
    <property type="entry name" value="Thioredoxin_ResA/DsbE_sf"/>
</dbReference>
<dbReference type="PROSITE" id="PS51352">
    <property type="entry name" value="THIOREDOXIN_2"/>
    <property type="match status" value="1"/>
</dbReference>
<keyword evidence="7" id="KW-0732">Signal</keyword>
<keyword evidence="3" id="KW-0812">Transmembrane</keyword>
<dbReference type="EMBL" id="RBAK01000009">
    <property type="protein sequence ID" value="RKN42745.1"/>
    <property type="molecule type" value="Genomic_DNA"/>
</dbReference>
<dbReference type="GO" id="GO:0016209">
    <property type="term" value="F:antioxidant activity"/>
    <property type="evidence" value="ECO:0007669"/>
    <property type="project" value="InterPro"/>
</dbReference>
<evidence type="ECO:0000256" key="1">
    <source>
        <dbReference type="ARBA" id="ARBA00004196"/>
    </source>
</evidence>
<dbReference type="PANTHER" id="PTHR42852:SF6">
    <property type="entry name" value="THIOL:DISULFIDE INTERCHANGE PROTEIN DSBE"/>
    <property type="match status" value="1"/>
</dbReference>
<evidence type="ECO:0000256" key="5">
    <source>
        <dbReference type="ARBA" id="ARBA00023284"/>
    </source>
</evidence>
<dbReference type="InterPro" id="IPR036249">
    <property type="entry name" value="Thioredoxin-like_sf"/>
</dbReference>
<evidence type="ECO:0000256" key="3">
    <source>
        <dbReference type="ARBA" id="ARBA00022968"/>
    </source>
</evidence>
<keyword evidence="4" id="KW-1015">Disulfide bond</keyword>
<evidence type="ECO:0000313" key="10">
    <source>
        <dbReference type="Proteomes" id="UP000281726"/>
    </source>
</evidence>
<accession>A0A3A9Z3D3</accession>
<gene>
    <name evidence="9" type="ORF">D7223_22180</name>
</gene>
<keyword evidence="10" id="KW-1185">Reference proteome</keyword>
<dbReference type="Proteomes" id="UP000281726">
    <property type="component" value="Unassembled WGS sequence"/>
</dbReference>
<protein>
    <submittedName>
        <fullName evidence="9">TlpA family protein disulfide reductase</fullName>
    </submittedName>
</protein>